<dbReference type="VEuPathDB" id="FungiDB:PC110_g18736"/>
<evidence type="ECO:0000313" key="2">
    <source>
        <dbReference type="EMBL" id="KAG2900826.1"/>
    </source>
</evidence>
<dbReference type="EMBL" id="RCMI01000683">
    <property type="protein sequence ID" value="KAG2900826.1"/>
    <property type="molecule type" value="Genomic_DNA"/>
</dbReference>
<organism evidence="2 3">
    <name type="scientific">Phytophthora cactorum</name>
    <dbReference type="NCBI Taxonomy" id="29920"/>
    <lineage>
        <taxon>Eukaryota</taxon>
        <taxon>Sar</taxon>
        <taxon>Stramenopiles</taxon>
        <taxon>Oomycota</taxon>
        <taxon>Peronosporomycetes</taxon>
        <taxon>Peronosporales</taxon>
        <taxon>Peronosporaceae</taxon>
        <taxon>Phytophthora</taxon>
    </lineage>
</organism>
<evidence type="ECO:0000256" key="1">
    <source>
        <dbReference type="SAM" id="MobiDB-lite"/>
    </source>
</evidence>
<dbReference type="AlphaFoldDB" id="A0A8T1BG66"/>
<sequence length="213" mass="23699">MPILTKRDWCVLKLLQPNKTPRNKLYVYYNSYAFAFSLSNVCTRLMAAEYPTRLQEGVRTYLVAYLEKGSFILFFWAGTLVGWRVDSCRGVRIYRGRARRKKLVSRPATRGGAHQQNEERDQDADFDDAVSEMIGSVHEDRDSEGPQGLIGFFSDDDEAPSGVSWGTAMGGQPAPSAPLTNPSHPDLSTLEELGAVGSAVDRAMVKAERAEEM</sequence>
<feature type="region of interest" description="Disordered" evidence="1">
    <location>
        <begin position="161"/>
        <end position="189"/>
    </location>
</feature>
<accession>A0A8T1BG66</accession>
<feature type="region of interest" description="Disordered" evidence="1">
    <location>
        <begin position="104"/>
        <end position="125"/>
    </location>
</feature>
<comment type="caution">
    <text evidence="2">The sequence shown here is derived from an EMBL/GenBank/DDBJ whole genome shotgun (WGS) entry which is preliminary data.</text>
</comment>
<evidence type="ECO:0000313" key="3">
    <source>
        <dbReference type="Proteomes" id="UP000774804"/>
    </source>
</evidence>
<reference evidence="2" key="1">
    <citation type="submission" date="2018-10" db="EMBL/GenBank/DDBJ databases">
        <title>Effector identification in a new, highly contiguous assembly of the strawberry crown rot pathogen Phytophthora cactorum.</title>
        <authorList>
            <person name="Armitage A.D."/>
            <person name="Nellist C.F."/>
            <person name="Bates H."/>
            <person name="Vickerstaff R.J."/>
            <person name="Harrison R.J."/>
        </authorList>
    </citation>
    <scope>NUCLEOTIDE SEQUENCE</scope>
    <source>
        <strain evidence="2">4032</strain>
    </source>
</reference>
<gene>
    <name evidence="2" type="ORF">PC115_g16064</name>
</gene>
<proteinExistence type="predicted"/>
<name>A0A8T1BG66_9STRA</name>
<dbReference type="Proteomes" id="UP000774804">
    <property type="component" value="Unassembled WGS sequence"/>
</dbReference>
<protein>
    <submittedName>
        <fullName evidence="2">Uncharacterized protein</fullName>
    </submittedName>
</protein>